<dbReference type="AlphaFoldDB" id="A0A836ALC3"/>
<reference evidence="2 3" key="1">
    <citation type="submission" date="2020-12" db="EMBL/GenBank/DDBJ databases">
        <title>De novo assembly of Tibetan sheep genome.</title>
        <authorList>
            <person name="Li X."/>
        </authorList>
    </citation>
    <scope>NUCLEOTIDE SEQUENCE [LARGE SCALE GENOMIC DNA]</scope>
    <source>
        <tissue evidence="2">Heart</tissue>
    </source>
</reference>
<protein>
    <submittedName>
        <fullName evidence="2">Uncharacterized protein</fullName>
    </submittedName>
</protein>
<organism evidence="2 3">
    <name type="scientific">Ovis aries</name>
    <name type="common">Sheep</name>
    <dbReference type="NCBI Taxonomy" id="9940"/>
    <lineage>
        <taxon>Eukaryota</taxon>
        <taxon>Metazoa</taxon>
        <taxon>Chordata</taxon>
        <taxon>Craniata</taxon>
        <taxon>Vertebrata</taxon>
        <taxon>Euteleostomi</taxon>
        <taxon>Mammalia</taxon>
        <taxon>Eutheria</taxon>
        <taxon>Laurasiatheria</taxon>
        <taxon>Artiodactyla</taxon>
        <taxon>Ruminantia</taxon>
        <taxon>Pecora</taxon>
        <taxon>Bovidae</taxon>
        <taxon>Caprinae</taxon>
        <taxon>Ovis</taxon>
    </lineage>
</organism>
<name>A0A836ALC3_SHEEP</name>
<dbReference type="Proteomes" id="UP000664991">
    <property type="component" value="Unassembled WGS sequence"/>
</dbReference>
<evidence type="ECO:0000313" key="3">
    <source>
        <dbReference type="Proteomes" id="UP000664991"/>
    </source>
</evidence>
<dbReference type="EMBL" id="JAEMGP010000001">
    <property type="protein sequence ID" value="KAG5214754.1"/>
    <property type="molecule type" value="Genomic_DNA"/>
</dbReference>
<feature type="region of interest" description="Disordered" evidence="1">
    <location>
        <begin position="1"/>
        <end position="20"/>
    </location>
</feature>
<evidence type="ECO:0000313" key="2">
    <source>
        <dbReference type="EMBL" id="KAG5214754.1"/>
    </source>
</evidence>
<comment type="caution">
    <text evidence="2">The sequence shown here is derived from an EMBL/GenBank/DDBJ whole genome shotgun (WGS) entry which is preliminary data.</text>
</comment>
<sequence length="110" mass="11169">MRSGGRRASATAATSAPAGVGGFAAAPGAGPVPSGGGCRLGDDPPGHAEAAAAAARVCTSESNYLVLIALDREFSVCERCQVDILEIETLCECDIAIMSASHIFLFVLWS</sequence>
<accession>A0A836ALC3</accession>
<evidence type="ECO:0000256" key="1">
    <source>
        <dbReference type="SAM" id="MobiDB-lite"/>
    </source>
</evidence>
<gene>
    <name evidence="2" type="ORF">JEQ12_000330</name>
</gene>
<proteinExistence type="predicted"/>